<dbReference type="Proteomes" id="UP000679848">
    <property type="component" value="Chromosome"/>
</dbReference>
<dbReference type="SUPFAM" id="SSF53850">
    <property type="entry name" value="Periplasmic binding protein-like II"/>
    <property type="match status" value="1"/>
</dbReference>
<protein>
    <submittedName>
        <fullName evidence="3">MFS transporter</fullName>
    </submittedName>
</protein>
<evidence type="ECO:0000256" key="1">
    <source>
        <dbReference type="ARBA" id="ARBA00006987"/>
    </source>
</evidence>
<evidence type="ECO:0000313" key="4">
    <source>
        <dbReference type="Proteomes" id="UP000679848"/>
    </source>
</evidence>
<sequence length="353" mass="37393">MKRRTLCIVLAFVMALGLMGCSSGDTSSDSSTDGEQAAVEYPTRDLSMIVPFGAGGATDLICRTLAAEMEKQLGVSIAVTNMPGSASAVGTEYVNEADHDGYTLLGYPTDITSIKVMGQSDLTYEDWNALVIGCAVPTSIVVKPDSPYQTLEDLVAAMKAGTLTIATSDSGCAFTRGLGLILQQEPECNQPELIPSGGGANAALSAVKGDVDAAACGLPECIEYVRSGDLKVLTYMGSSAITIDGADGPIDIPWVCDVYPDLEENMPFGGWVGIAVPADTDPEIYEILRQAAVKAYESEAFQTFAEQKTFVPMGLTGQEANDWAKSTSYINSWMLYDMGFTSTSPETFGWPHP</sequence>
<dbReference type="PANTHER" id="PTHR42928:SF5">
    <property type="entry name" value="BLR1237 PROTEIN"/>
    <property type="match status" value="1"/>
</dbReference>
<gene>
    <name evidence="3" type="ORF">MM59RIKEN_10650</name>
</gene>
<accession>A0A810QD79</accession>
<dbReference type="InterPro" id="IPR042100">
    <property type="entry name" value="Bug_dom1"/>
</dbReference>
<dbReference type="Pfam" id="PF03401">
    <property type="entry name" value="TctC"/>
    <property type="match status" value="1"/>
</dbReference>
<dbReference type="PIRSF" id="PIRSF017082">
    <property type="entry name" value="YflP"/>
    <property type="match status" value="1"/>
</dbReference>
<keyword evidence="2" id="KW-0732">Signal</keyword>
<keyword evidence="4" id="KW-1185">Reference proteome</keyword>
<reference evidence="3" key="1">
    <citation type="submission" date="2020-09" db="EMBL/GenBank/DDBJ databases">
        <title>New species isolated from human feces.</title>
        <authorList>
            <person name="Kitahara M."/>
            <person name="Shigeno Y."/>
            <person name="Shime M."/>
            <person name="Matsumoto Y."/>
            <person name="Nakamura S."/>
            <person name="Motooka D."/>
            <person name="Fukuoka S."/>
            <person name="Nishikawa H."/>
            <person name="Benno Y."/>
        </authorList>
    </citation>
    <scope>NUCLEOTIDE SEQUENCE</scope>
    <source>
        <strain evidence="3">MM59</strain>
    </source>
</reference>
<dbReference type="AlphaFoldDB" id="A0A810QD79"/>
<dbReference type="InterPro" id="IPR005064">
    <property type="entry name" value="BUG"/>
</dbReference>
<dbReference type="EMBL" id="AP023420">
    <property type="protein sequence ID" value="BCK83746.1"/>
    <property type="molecule type" value="Genomic_DNA"/>
</dbReference>
<evidence type="ECO:0000256" key="2">
    <source>
        <dbReference type="SAM" id="SignalP"/>
    </source>
</evidence>
<evidence type="ECO:0000313" key="3">
    <source>
        <dbReference type="EMBL" id="BCK83746.1"/>
    </source>
</evidence>
<dbReference type="RefSeq" id="WP_187028077.1">
    <property type="nucleotide sequence ID" value="NZ_AP023420.1"/>
</dbReference>
<dbReference type="Gene3D" id="3.40.190.150">
    <property type="entry name" value="Bordetella uptake gene, domain 1"/>
    <property type="match status" value="1"/>
</dbReference>
<dbReference type="CDD" id="cd07012">
    <property type="entry name" value="PBP2_Bug_TTT"/>
    <property type="match status" value="1"/>
</dbReference>
<feature type="signal peptide" evidence="2">
    <location>
        <begin position="1"/>
        <end position="24"/>
    </location>
</feature>
<feature type="chain" id="PRO_5032709465" evidence="2">
    <location>
        <begin position="25"/>
        <end position="353"/>
    </location>
</feature>
<organism evidence="3 4">
    <name type="scientific">Pusillibacter faecalis</name>
    <dbReference type="NCBI Taxonomy" id="2714358"/>
    <lineage>
        <taxon>Bacteria</taxon>
        <taxon>Bacillati</taxon>
        <taxon>Bacillota</taxon>
        <taxon>Clostridia</taxon>
        <taxon>Eubacteriales</taxon>
        <taxon>Oscillospiraceae</taxon>
        <taxon>Pusillibacter</taxon>
    </lineage>
</organism>
<dbReference type="Gene3D" id="3.40.190.10">
    <property type="entry name" value="Periplasmic binding protein-like II"/>
    <property type="match status" value="1"/>
</dbReference>
<name>A0A810QD79_9FIRM</name>
<dbReference type="PROSITE" id="PS51257">
    <property type="entry name" value="PROKAR_LIPOPROTEIN"/>
    <property type="match status" value="1"/>
</dbReference>
<proteinExistence type="inferred from homology"/>
<dbReference type="KEGG" id="pfaa:MM59RIKEN_10650"/>
<comment type="similarity">
    <text evidence="1">Belongs to the UPF0065 (bug) family.</text>
</comment>
<dbReference type="PANTHER" id="PTHR42928">
    <property type="entry name" value="TRICARBOXYLATE-BINDING PROTEIN"/>
    <property type="match status" value="1"/>
</dbReference>